<feature type="transmembrane region" description="Helical" evidence="2">
    <location>
        <begin position="58"/>
        <end position="77"/>
    </location>
</feature>
<organism evidence="3 4">
    <name type="scientific">Drosophila ananassae</name>
    <name type="common">Fruit fly</name>
    <dbReference type="NCBI Taxonomy" id="7217"/>
    <lineage>
        <taxon>Eukaryota</taxon>
        <taxon>Metazoa</taxon>
        <taxon>Ecdysozoa</taxon>
        <taxon>Arthropoda</taxon>
        <taxon>Hexapoda</taxon>
        <taxon>Insecta</taxon>
        <taxon>Pterygota</taxon>
        <taxon>Neoptera</taxon>
        <taxon>Endopterygota</taxon>
        <taxon>Diptera</taxon>
        <taxon>Brachycera</taxon>
        <taxon>Muscomorpha</taxon>
        <taxon>Ephydroidea</taxon>
        <taxon>Drosophilidae</taxon>
        <taxon>Drosophila</taxon>
        <taxon>Sophophora</taxon>
    </lineage>
</organism>
<dbReference type="HOGENOM" id="CLU_174264_0_0_1"/>
<sequence>MSFTLVRKLLLKPMKRVRGVMESPLVQSPVEKFRKVWVRTYQPVAGPPRFPMSPAQRLLLGWGSLLLMMVIPFWAIYSTPKWSKLHNGIPLDEEEPPPEEEAAEKDQKPEKDEKKKEEKKKEEKK</sequence>
<reference evidence="3 4" key="1">
    <citation type="journal article" date="2007" name="Nature">
        <title>Evolution of genes and genomes on the Drosophila phylogeny.</title>
        <authorList>
            <consortium name="Drosophila 12 Genomes Consortium"/>
            <person name="Clark A.G."/>
            <person name="Eisen M.B."/>
            <person name="Smith D.R."/>
            <person name="Bergman C.M."/>
            <person name="Oliver B."/>
            <person name="Markow T.A."/>
            <person name="Kaufman T.C."/>
            <person name="Kellis M."/>
            <person name="Gelbart W."/>
            <person name="Iyer V.N."/>
            <person name="Pollard D.A."/>
            <person name="Sackton T.B."/>
            <person name="Larracuente A.M."/>
            <person name="Singh N.D."/>
            <person name="Abad J.P."/>
            <person name="Abt D.N."/>
            <person name="Adryan B."/>
            <person name="Aguade M."/>
            <person name="Akashi H."/>
            <person name="Anderson W.W."/>
            <person name="Aquadro C.F."/>
            <person name="Ardell D.H."/>
            <person name="Arguello R."/>
            <person name="Artieri C.G."/>
            <person name="Barbash D.A."/>
            <person name="Barker D."/>
            <person name="Barsanti P."/>
            <person name="Batterham P."/>
            <person name="Batzoglou S."/>
            <person name="Begun D."/>
            <person name="Bhutkar A."/>
            <person name="Blanco E."/>
            <person name="Bosak S.A."/>
            <person name="Bradley R.K."/>
            <person name="Brand A.D."/>
            <person name="Brent M.R."/>
            <person name="Brooks A.N."/>
            <person name="Brown R.H."/>
            <person name="Butlin R.K."/>
            <person name="Caggese C."/>
            <person name="Calvi B.R."/>
            <person name="Bernardo de Carvalho A."/>
            <person name="Caspi A."/>
            <person name="Castrezana S."/>
            <person name="Celniker S.E."/>
            <person name="Chang J.L."/>
            <person name="Chapple C."/>
            <person name="Chatterji S."/>
            <person name="Chinwalla A."/>
            <person name="Civetta A."/>
            <person name="Clifton S.W."/>
            <person name="Comeron J.M."/>
            <person name="Costello J.C."/>
            <person name="Coyne J.A."/>
            <person name="Daub J."/>
            <person name="David R.G."/>
            <person name="Delcher A.L."/>
            <person name="Delehaunty K."/>
            <person name="Do C.B."/>
            <person name="Ebling H."/>
            <person name="Edwards K."/>
            <person name="Eickbush T."/>
            <person name="Evans J.D."/>
            <person name="Filipski A."/>
            <person name="Findeiss S."/>
            <person name="Freyhult E."/>
            <person name="Fulton L."/>
            <person name="Fulton R."/>
            <person name="Garcia A.C."/>
            <person name="Gardiner A."/>
            <person name="Garfield D.A."/>
            <person name="Garvin B.E."/>
            <person name="Gibson G."/>
            <person name="Gilbert D."/>
            <person name="Gnerre S."/>
            <person name="Godfrey J."/>
            <person name="Good R."/>
            <person name="Gotea V."/>
            <person name="Gravely B."/>
            <person name="Greenberg A.J."/>
            <person name="Griffiths-Jones S."/>
            <person name="Gross S."/>
            <person name="Guigo R."/>
            <person name="Gustafson E.A."/>
            <person name="Haerty W."/>
            <person name="Hahn M.W."/>
            <person name="Halligan D.L."/>
            <person name="Halpern A.L."/>
            <person name="Halter G.M."/>
            <person name="Han M.V."/>
            <person name="Heger A."/>
            <person name="Hillier L."/>
            <person name="Hinrichs A.S."/>
            <person name="Holmes I."/>
            <person name="Hoskins R.A."/>
            <person name="Hubisz M.J."/>
            <person name="Hultmark D."/>
            <person name="Huntley M.A."/>
            <person name="Jaffe D.B."/>
            <person name="Jagadeeshan S."/>
            <person name="Jeck W.R."/>
            <person name="Johnson J."/>
            <person name="Jones C.D."/>
            <person name="Jordan W.C."/>
            <person name="Karpen G.H."/>
            <person name="Kataoka E."/>
            <person name="Keightley P.D."/>
            <person name="Kheradpour P."/>
            <person name="Kirkness E.F."/>
            <person name="Koerich L.B."/>
            <person name="Kristiansen K."/>
            <person name="Kudrna D."/>
            <person name="Kulathinal R.J."/>
            <person name="Kumar S."/>
            <person name="Kwok R."/>
            <person name="Lander E."/>
            <person name="Langley C.H."/>
            <person name="Lapoint R."/>
            <person name="Lazzaro B.P."/>
            <person name="Lee S.J."/>
            <person name="Levesque L."/>
            <person name="Li R."/>
            <person name="Lin C.F."/>
            <person name="Lin M.F."/>
            <person name="Lindblad-Toh K."/>
            <person name="Llopart A."/>
            <person name="Long M."/>
            <person name="Low L."/>
            <person name="Lozovsky E."/>
            <person name="Lu J."/>
            <person name="Luo M."/>
            <person name="Machado C.A."/>
            <person name="Makalowski W."/>
            <person name="Marzo M."/>
            <person name="Matsuda M."/>
            <person name="Matzkin L."/>
            <person name="McAllister B."/>
            <person name="McBride C.S."/>
            <person name="McKernan B."/>
            <person name="McKernan K."/>
            <person name="Mendez-Lago M."/>
            <person name="Minx P."/>
            <person name="Mollenhauer M.U."/>
            <person name="Montooth K."/>
            <person name="Mount S.M."/>
            <person name="Mu X."/>
            <person name="Myers E."/>
            <person name="Negre B."/>
            <person name="Newfeld S."/>
            <person name="Nielsen R."/>
            <person name="Noor M.A."/>
            <person name="O'Grady P."/>
            <person name="Pachter L."/>
            <person name="Papaceit M."/>
            <person name="Parisi M.J."/>
            <person name="Parisi M."/>
            <person name="Parts L."/>
            <person name="Pedersen J.S."/>
            <person name="Pesole G."/>
            <person name="Phillippy A.M."/>
            <person name="Ponting C.P."/>
            <person name="Pop M."/>
            <person name="Porcelli D."/>
            <person name="Powell J.R."/>
            <person name="Prohaska S."/>
            <person name="Pruitt K."/>
            <person name="Puig M."/>
            <person name="Quesneville H."/>
            <person name="Ram K.R."/>
            <person name="Rand D."/>
            <person name="Rasmussen M.D."/>
            <person name="Reed L.K."/>
            <person name="Reenan R."/>
            <person name="Reily A."/>
            <person name="Remington K.A."/>
            <person name="Rieger T.T."/>
            <person name="Ritchie M.G."/>
            <person name="Robin C."/>
            <person name="Rogers Y.H."/>
            <person name="Rohde C."/>
            <person name="Rozas J."/>
            <person name="Rubenfield M.J."/>
            <person name="Ruiz A."/>
            <person name="Russo S."/>
            <person name="Salzberg S.L."/>
            <person name="Sanchez-Gracia A."/>
            <person name="Saranga D.J."/>
            <person name="Sato H."/>
            <person name="Schaeffer S.W."/>
            <person name="Schatz M.C."/>
            <person name="Schlenke T."/>
            <person name="Schwartz R."/>
            <person name="Segarra C."/>
            <person name="Singh R.S."/>
            <person name="Sirot L."/>
            <person name="Sirota M."/>
            <person name="Sisneros N.B."/>
            <person name="Smith C.D."/>
            <person name="Smith T.F."/>
            <person name="Spieth J."/>
            <person name="Stage D.E."/>
            <person name="Stark A."/>
            <person name="Stephan W."/>
            <person name="Strausberg R.L."/>
            <person name="Strempel S."/>
            <person name="Sturgill D."/>
            <person name="Sutton G."/>
            <person name="Sutton G.G."/>
            <person name="Tao W."/>
            <person name="Teichmann S."/>
            <person name="Tobari Y.N."/>
            <person name="Tomimura Y."/>
            <person name="Tsolas J.M."/>
            <person name="Valente V.L."/>
            <person name="Venter E."/>
            <person name="Venter J.C."/>
            <person name="Vicario S."/>
            <person name="Vieira F.G."/>
            <person name="Vilella A.J."/>
            <person name="Villasante A."/>
            <person name="Walenz B."/>
            <person name="Wang J."/>
            <person name="Wasserman M."/>
            <person name="Watts T."/>
            <person name="Wilson D."/>
            <person name="Wilson R.K."/>
            <person name="Wing R.A."/>
            <person name="Wolfner M.F."/>
            <person name="Wong A."/>
            <person name="Wong G.K."/>
            <person name="Wu C.I."/>
            <person name="Wu G."/>
            <person name="Yamamoto D."/>
            <person name="Yang H.P."/>
            <person name="Yang S.P."/>
            <person name="Yorke J.A."/>
            <person name="Yoshida K."/>
            <person name="Zdobnov E."/>
            <person name="Zhang P."/>
            <person name="Zhang Y."/>
            <person name="Zimin A.V."/>
            <person name="Baldwin J."/>
            <person name="Abdouelleil A."/>
            <person name="Abdulkadir J."/>
            <person name="Abebe A."/>
            <person name="Abera B."/>
            <person name="Abreu J."/>
            <person name="Acer S.C."/>
            <person name="Aftuck L."/>
            <person name="Alexander A."/>
            <person name="An P."/>
            <person name="Anderson E."/>
            <person name="Anderson S."/>
            <person name="Arachi H."/>
            <person name="Azer M."/>
            <person name="Bachantsang P."/>
            <person name="Barry A."/>
            <person name="Bayul T."/>
            <person name="Berlin A."/>
            <person name="Bessette D."/>
            <person name="Bloom T."/>
            <person name="Blye J."/>
            <person name="Boguslavskiy L."/>
            <person name="Bonnet C."/>
            <person name="Boukhgalter B."/>
            <person name="Bourzgui I."/>
            <person name="Brown A."/>
            <person name="Cahill P."/>
            <person name="Channer S."/>
            <person name="Cheshatsang Y."/>
            <person name="Chuda L."/>
            <person name="Citroen M."/>
            <person name="Collymore A."/>
            <person name="Cooke P."/>
            <person name="Costello M."/>
            <person name="D'Aco K."/>
            <person name="Daza R."/>
            <person name="De Haan G."/>
            <person name="DeGray S."/>
            <person name="DeMaso C."/>
            <person name="Dhargay N."/>
            <person name="Dooley K."/>
            <person name="Dooley E."/>
            <person name="Doricent M."/>
            <person name="Dorje P."/>
            <person name="Dorjee K."/>
            <person name="Dupes A."/>
            <person name="Elong R."/>
            <person name="Falk J."/>
            <person name="Farina A."/>
            <person name="Faro S."/>
            <person name="Ferguson D."/>
            <person name="Fisher S."/>
            <person name="Foley C.D."/>
            <person name="Franke A."/>
            <person name="Friedrich D."/>
            <person name="Gadbois L."/>
            <person name="Gearin G."/>
            <person name="Gearin C.R."/>
            <person name="Giannoukos G."/>
            <person name="Goode T."/>
            <person name="Graham J."/>
            <person name="Grandbois E."/>
            <person name="Grewal S."/>
            <person name="Gyaltsen K."/>
            <person name="Hafez N."/>
            <person name="Hagos B."/>
            <person name="Hall J."/>
            <person name="Henson C."/>
            <person name="Hollinger A."/>
            <person name="Honan T."/>
            <person name="Huard M.D."/>
            <person name="Hughes L."/>
            <person name="Hurhula B."/>
            <person name="Husby M.E."/>
            <person name="Kamat A."/>
            <person name="Kanga B."/>
            <person name="Kashin S."/>
            <person name="Khazanovich D."/>
            <person name="Kisner P."/>
            <person name="Lance K."/>
            <person name="Lara M."/>
            <person name="Lee W."/>
            <person name="Lennon N."/>
            <person name="Letendre F."/>
            <person name="LeVine R."/>
            <person name="Lipovsky A."/>
            <person name="Liu X."/>
            <person name="Liu J."/>
            <person name="Liu S."/>
            <person name="Lokyitsang T."/>
            <person name="Lokyitsang Y."/>
            <person name="Lubonja R."/>
            <person name="Lui A."/>
            <person name="MacDonald P."/>
            <person name="Magnisalis V."/>
            <person name="Maru K."/>
            <person name="Matthews C."/>
            <person name="McCusker W."/>
            <person name="McDonough S."/>
            <person name="Mehta T."/>
            <person name="Meldrim J."/>
            <person name="Meneus L."/>
            <person name="Mihai O."/>
            <person name="Mihalev A."/>
            <person name="Mihova T."/>
            <person name="Mittelman R."/>
            <person name="Mlenga V."/>
            <person name="Montmayeur A."/>
            <person name="Mulrain L."/>
            <person name="Navidi A."/>
            <person name="Naylor J."/>
            <person name="Negash T."/>
            <person name="Nguyen T."/>
            <person name="Nguyen N."/>
            <person name="Nicol R."/>
            <person name="Norbu C."/>
            <person name="Norbu N."/>
            <person name="Novod N."/>
            <person name="O'Neill B."/>
            <person name="Osman S."/>
            <person name="Markiewicz E."/>
            <person name="Oyono O.L."/>
            <person name="Patti C."/>
            <person name="Phunkhang P."/>
            <person name="Pierre F."/>
            <person name="Priest M."/>
            <person name="Raghuraman S."/>
            <person name="Rege F."/>
            <person name="Reyes R."/>
            <person name="Rise C."/>
            <person name="Rogov P."/>
            <person name="Ross K."/>
            <person name="Ryan E."/>
            <person name="Settipalli S."/>
            <person name="Shea T."/>
            <person name="Sherpa N."/>
            <person name="Shi L."/>
            <person name="Shih D."/>
            <person name="Sparrow T."/>
            <person name="Spaulding J."/>
            <person name="Stalker J."/>
            <person name="Stange-Thomann N."/>
            <person name="Stavropoulos S."/>
            <person name="Stone C."/>
            <person name="Strader C."/>
            <person name="Tesfaye S."/>
            <person name="Thomson T."/>
            <person name="Thoulutsang Y."/>
            <person name="Thoulutsang D."/>
            <person name="Topham K."/>
            <person name="Topping I."/>
            <person name="Tsamla T."/>
            <person name="Vassiliev H."/>
            <person name="Vo A."/>
            <person name="Wangchuk T."/>
            <person name="Wangdi T."/>
            <person name="Weiand M."/>
            <person name="Wilkinson J."/>
            <person name="Wilson A."/>
            <person name="Yadav S."/>
            <person name="Young G."/>
            <person name="Yu Q."/>
            <person name="Zembek L."/>
            <person name="Zhong D."/>
            <person name="Zimmer A."/>
            <person name="Zwirko Z."/>
            <person name="Jaffe D.B."/>
            <person name="Alvarez P."/>
            <person name="Brockman W."/>
            <person name="Butler J."/>
            <person name="Chin C."/>
            <person name="Gnerre S."/>
            <person name="Grabherr M."/>
            <person name="Kleber M."/>
            <person name="Mauceli E."/>
            <person name="MacCallum I."/>
        </authorList>
    </citation>
    <scope>NUCLEOTIDE SEQUENCE [LARGE SCALE GENOMIC DNA]</scope>
    <source>
        <strain evidence="4">Tucson 14024-0371.13</strain>
    </source>
</reference>
<dbReference type="GeneID" id="6497356"/>
<dbReference type="OMA" id="KFRKVWV"/>
<keyword evidence="4" id="KW-1185">Reference proteome</keyword>
<dbReference type="KEGG" id="dan:6497356"/>
<dbReference type="PhylomeDB" id="B3MK59"/>
<dbReference type="AlphaFoldDB" id="B3MK59"/>
<dbReference type="STRING" id="7217.B3MK59"/>
<dbReference type="InParanoid" id="B3MK59"/>
<accession>B3MK59</accession>
<feature type="compositionally biased region" description="Basic and acidic residues" evidence="1">
    <location>
        <begin position="104"/>
        <end position="125"/>
    </location>
</feature>
<keyword evidence="2" id="KW-1133">Transmembrane helix</keyword>
<evidence type="ECO:0000256" key="2">
    <source>
        <dbReference type="SAM" id="Phobius"/>
    </source>
</evidence>
<feature type="compositionally biased region" description="Acidic residues" evidence="1">
    <location>
        <begin position="91"/>
        <end position="103"/>
    </location>
</feature>
<evidence type="ECO:0000256" key="1">
    <source>
        <dbReference type="SAM" id="MobiDB-lite"/>
    </source>
</evidence>
<protein>
    <submittedName>
        <fullName evidence="3">Uncharacterized protein</fullName>
    </submittedName>
</protein>
<keyword evidence="2" id="KW-0812">Transmembrane</keyword>
<dbReference type="Proteomes" id="UP000007801">
    <property type="component" value="Unassembled WGS sequence"/>
</dbReference>
<evidence type="ECO:0000313" key="4">
    <source>
        <dbReference type="Proteomes" id="UP000007801"/>
    </source>
</evidence>
<name>B3MK59_DROAN</name>
<proteinExistence type="predicted"/>
<dbReference type="OrthoDB" id="7971458at2759"/>
<dbReference type="EMBL" id="CH902620">
    <property type="protein sequence ID" value="EDV31477.1"/>
    <property type="molecule type" value="Genomic_DNA"/>
</dbReference>
<dbReference type="eggNOG" id="ENOG502TD98">
    <property type="taxonomic scope" value="Eukaryota"/>
</dbReference>
<feature type="region of interest" description="Disordered" evidence="1">
    <location>
        <begin position="87"/>
        <end position="125"/>
    </location>
</feature>
<evidence type="ECO:0000313" key="3">
    <source>
        <dbReference type="EMBL" id="EDV31477.1"/>
    </source>
</evidence>
<keyword evidence="2" id="KW-0472">Membrane</keyword>
<gene>
    <name evidence="3" type="primary">Dana\GF14533</name>
    <name evidence="3" type="synonym">dana_GLEANR_15295</name>
    <name evidence="3" type="ORF">GF14533</name>
</gene>